<gene>
    <name evidence="1" type="ORF">K450DRAFT_218167</name>
</gene>
<name>A0AAD5EIZ6_UMBRA</name>
<organism evidence="1 2">
    <name type="scientific">Umbelopsis ramanniana AG</name>
    <dbReference type="NCBI Taxonomy" id="1314678"/>
    <lineage>
        <taxon>Eukaryota</taxon>
        <taxon>Fungi</taxon>
        <taxon>Fungi incertae sedis</taxon>
        <taxon>Mucoromycota</taxon>
        <taxon>Mucoromycotina</taxon>
        <taxon>Umbelopsidomycetes</taxon>
        <taxon>Umbelopsidales</taxon>
        <taxon>Umbelopsidaceae</taxon>
        <taxon>Umbelopsis</taxon>
    </lineage>
</organism>
<dbReference type="InterPro" id="IPR051870">
    <property type="entry name" value="Elongin-A_domain"/>
</dbReference>
<dbReference type="PANTHER" id="PTHR15141:SF76">
    <property type="entry name" value="TRANSCRIPTION ELONGATION FACTOR B POLYPEPTIDE 3"/>
    <property type="match status" value="1"/>
</dbReference>
<dbReference type="PANTHER" id="PTHR15141">
    <property type="entry name" value="TRANSCRIPTION ELONGATION FACTOR B POLYPEPTIDE 3"/>
    <property type="match status" value="1"/>
</dbReference>
<reference evidence="1" key="1">
    <citation type="submission" date="2021-06" db="EMBL/GenBank/DDBJ databases">
        <authorList>
            <consortium name="DOE Joint Genome Institute"/>
            <person name="Mondo S.J."/>
            <person name="Amses K.R."/>
            <person name="Simmons D.R."/>
            <person name="Longcore J.E."/>
            <person name="Seto K."/>
            <person name="Alves G.H."/>
            <person name="Bonds A.E."/>
            <person name="Quandt C.A."/>
            <person name="Davis W.J."/>
            <person name="Chang Y."/>
            <person name="Letcher P.M."/>
            <person name="Powell M.J."/>
            <person name="Kuo A."/>
            <person name="Labutti K."/>
            <person name="Pangilinan J."/>
            <person name="Andreopoulos W."/>
            <person name="Tritt A."/>
            <person name="Riley R."/>
            <person name="Hundley H."/>
            <person name="Johnson J."/>
            <person name="Lipzen A."/>
            <person name="Barry K."/>
            <person name="Berbee M.L."/>
            <person name="Buchler N.E."/>
            <person name="Grigoriev I.V."/>
            <person name="Spatafora J.W."/>
            <person name="Stajich J.E."/>
            <person name="James T.Y."/>
        </authorList>
    </citation>
    <scope>NUCLEOTIDE SEQUENCE</scope>
    <source>
        <strain evidence="1">AG</strain>
    </source>
</reference>
<dbReference type="GO" id="GO:0070449">
    <property type="term" value="C:elongin complex"/>
    <property type="evidence" value="ECO:0007669"/>
    <property type="project" value="InterPro"/>
</dbReference>
<comment type="caution">
    <text evidence="1">The sequence shown here is derived from an EMBL/GenBank/DDBJ whole genome shotgun (WGS) entry which is preliminary data.</text>
</comment>
<dbReference type="Gene3D" id="6.10.250.3180">
    <property type="match status" value="1"/>
</dbReference>
<dbReference type="AlphaFoldDB" id="A0AAD5EIZ6"/>
<accession>A0AAD5EIZ6</accession>
<sequence length="122" mass="14465">MPTKSLVEICQGIIGKHLDALYELGDTPFRLMEAPLKRATAQQLYRIEKCNPHITEETQDLWIPHCLSFRDIRIAYEAGNVSHDTNWREMYLDRHEENQRKRQLIGAKIKSHYNQIQNEKEF</sequence>
<reference evidence="1" key="2">
    <citation type="journal article" date="2022" name="Proc. Natl. Acad. Sci. U.S.A.">
        <title>Diploid-dominant life cycles characterize the early evolution of Fungi.</title>
        <authorList>
            <person name="Amses K.R."/>
            <person name="Simmons D.R."/>
            <person name="Longcore J.E."/>
            <person name="Mondo S.J."/>
            <person name="Seto K."/>
            <person name="Jeronimo G.H."/>
            <person name="Bonds A.E."/>
            <person name="Quandt C.A."/>
            <person name="Davis W.J."/>
            <person name="Chang Y."/>
            <person name="Federici B.A."/>
            <person name="Kuo A."/>
            <person name="LaButti K."/>
            <person name="Pangilinan J."/>
            <person name="Andreopoulos W."/>
            <person name="Tritt A."/>
            <person name="Riley R."/>
            <person name="Hundley H."/>
            <person name="Johnson J."/>
            <person name="Lipzen A."/>
            <person name="Barry K."/>
            <person name="Lang B.F."/>
            <person name="Cuomo C.A."/>
            <person name="Buchler N.E."/>
            <person name="Grigoriev I.V."/>
            <person name="Spatafora J.W."/>
            <person name="Stajich J.E."/>
            <person name="James T.Y."/>
        </authorList>
    </citation>
    <scope>NUCLEOTIDE SEQUENCE</scope>
    <source>
        <strain evidence="1">AG</strain>
    </source>
</reference>
<evidence type="ECO:0000313" key="2">
    <source>
        <dbReference type="Proteomes" id="UP001206595"/>
    </source>
</evidence>
<evidence type="ECO:0000313" key="1">
    <source>
        <dbReference type="EMBL" id="KAI8584104.1"/>
    </source>
</evidence>
<dbReference type="GO" id="GO:0006368">
    <property type="term" value="P:transcription elongation by RNA polymerase II"/>
    <property type="evidence" value="ECO:0007669"/>
    <property type="project" value="InterPro"/>
</dbReference>
<proteinExistence type="predicted"/>
<dbReference type="InterPro" id="IPR010684">
    <property type="entry name" value="RNA_pol_II_trans_fac_SIII_A"/>
</dbReference>
<protein>
    <submittedName>
        <fullName evidence="1">Uncharacterized protein</fullName>
    </submittedName>
</protein>
<dbReference type="RefSeq" id="XP_051449108.1">
    <property type="nucleotide sequence ID" value="XM_051585162.1"/>
</dbReference>
<dbReference type="EMBL" id="MU620893">
    <property type="protein sequence ID" value="KAI8584104.1"/>
    <property type="molecule type" value="Genomic_DNA"/>
</dbReference>
<keyword evidence="2" id="KW-1185">Reference proteome</keyword>
<dbReference type="Proteomes" id="UP001206595">
    <property type="component" value="Unassembled WGS sequence"/>
</dbReference>
<dbReference type="GeneID" id="75910512"/>
<dbReference type="Pfam" id="PF06881">
    <property type="entry name" value="Elongin_A"/>
    <property type="match status" value="1"/>
</dbReference>